<organism evidence="10 11">
    <name type="scientific">Cinchona calisaya</name>
    <dbReference type="NCBI Taxonomy" id="153742"/>
    <lineage>
        <taxon>Eukaryota</taxon>
        <taxon>Viridiplantae</taxon>
        <taxon>Streptophyta</taxon>
        <taxon>Embryophyta</taxon>
        <taxon>Tracheophyta</taxon>
        <taxon>Spermatophyta</taxon>
        <taxon>Magnoliopsida</taxon>
        <taxon>eudicotyledons</taxon>
        <taxon>Gunneridae</taxon>
        <taxon>Pentapetalae</taxon>
        <taxon>asterids</taxon>
        <taxon>lamiids</taxon>
        <taxon>Gentianales</taxon>
        <taxon>Rubiaceae</taxon>
        <taxon>Cinchonoideae</taxon>
        <taxon>Cinchoneae</taxon>
        <taxon>Cinchona</taxon>
    </lineage>
</organism>
<dbReference type="FunFam" id="3.40.50.12780:FF:000003">
    <property type="entry name" value="Long-chain-fatty-acid--CoA ligase FadD"/>
    <property type="match status" value="1"/>
</dbReference>
<keyword evidence="6" id="KW-0587">Phenylpropanoid metabolism</keyword>
<keyword evidence="5" id="KW-0067">ATP-binding</keyword>
<evidence type="ECO:0000313" key="10">
    <source>
        <dbReference type="EMBL" id="KAL3536237.1"/>
    </source>
</evidence>
<proteinExistence type="inferred from homology"/>
<keyword evidence="7" id="KW-0472">Membrane</keyword>
<dbReference type="CDD" id="cd05904">
    <property type="entry name" value="4CL"/>
    <property type="match status" value="1"/>
</dbReference>
<dbReference type="Gene3D" id="3.40.50.12780">
    <property type="entry name" value="N-terminal domain of ligase-like"/>
    <property type="match status" value="1"/>
</dbReference>
<comment type="caution">
    <text evidence="10">The sequence shown here is derived from an EMBL/GenBank/DDBJ whole genome shotgun (WGS) entry which is preliminary data.</text>
</comment>
<dbReference type="GO" id="GO:0009698">
    <property type="term" value="P:phenylpropanoid metabolic process"/>
    <property type="evidence" value="ECO:0007669"/>
    <property type="project" value="UniProtKB-KW"/>
</dbReference>
<evidence type="ECO:0000256" key="1">
    <source>
        <dbReference type="ARBA" id="ARBA00004930"/>
    </source>
</evidence>
<dbReference type="PANTHER" id="PTHR24096:SF417">
    <property type="entry name" value="AMP-DEPENDENT SYNTHETASE_LIGASE"/>
    <property type="match status" value="1"/>
</dbReference>
<sequence length="545" mass="59760">MSTDSTPFYSNDGIYRSQKPPVSLPEDPNLSIVPFVFRNFSSFSKSIALIDASTGESLTFSDLKTQVSKLSHALLKLFNIKKNDVVLIFSPNSVLFPVSFLAVVGIGAIATTVNPQYTINELSNQVKDSNPKLIITVNELHKKIKHFNLPCILLSRPKGSFDGVYYSDLVNSASPASTDSSLSSVVQTDVAALLYSSGTTGKSKGVVLTHRNFIATATMVTWDQECYGNPKNVYLCFLPMFHIFGLSVAVYAQLQKGNTVVVMERYEMKKALGALEKYKVTHMYAVPPVVLALGKQKETVSKYDCSSLREIACGAAPLGKDVIEECAKNFPKAVIVQGYGMTETCGIISVEDVKTGPPHSGSTGFLVPGIECKILDVDTMKPLPPFQKGEILVRGENMMQGYFNNQIATDETIDKQGWVHTGDLGYFDNEGRLYVVDRIKELIKYKGFQVAPAELEELLLTHPQISDAAVVPLPDTEAGEVPVAYVVRSSKSNCSLTGRDVQDFIAKQVAPYKRLHGVIFSESIPKSASGKILRRELRQKVQSKL</sequence>
<accession>A0ABD3AYB5</accession>
<dbReference type="GO" id="GO:0005524">
    <property type="term" value="F:ATP binding"/>
    <property type="evidence" value="ECO:0007669"/>
    <property type="project" value="UniProtKB-KW"/>
</dbReference>
<evidence type="ECO:0000256" key="4">
    <source>
        <dbReference type="ARBA" id="ARBA00022741"/>
    </source>
</evidence>
<evidence type="ECO:0008006" key="12">
    <source>
        <dbReference type="Google" id="ProtNLM"/>
    </source>
</evidence>
<dbReference type="Pfam" id="PF00501">
    <property type="entry name" value="AMP-binding"/>
    <property type="match status" value="1"/>
</dbReference>
<evidence type="ECO:0000313" key="11">
    <source>
        <dbReference type="Proteomes" id="UP001630127"/>
    </source>
</evidence>
<evidence type="ECO:0000256" key="5">
    <source>
        <dbReference type="ARBA" id="ARBA00022840"/>
    </source>
</evidence>
<evidence type="ECO:0000256" key="3">
    <source>
        <dbReference type="ARBA" id="ARBA00022598"/>
    </source>
</evidence>
<evidence type="ECO:0000256" key="7">
    <source>
        <dbReference type="SAM" id="Phobius"/>
    </source>
</evidence>
<feature type="domain" description="AMP-dependent synthetase/ligase" evidence="8">
    <location>
        <begin position="42"/>
        <end position="403"/>
    </location>
</feature>
<dbReference type="EMBL" id="JBJUIK010000002">
    <property type="protein sequence ID" value="KAL3536237.1"/>
    <property type="molecule type" value="Genomic_DNA"/>
</dbReference>
<dbReference type="FunFam" id="3.30.300.30:FF:000007">
    <property type="entry name" value="4-coumarate--CoA ligase 2"/>
    <property type="match status" value="1"/>
</dbReference>
<keyword evidence="7" id="KW-1133">Transmembrane helix</keyword>
<evidence type="ECO:0000256" key="6">
    <source>
        <dbReference type="ARBA" id="ARBA00023051"/>
    </source>
</evidence>
<reference evidence="10 11" key="1">
    <citation type="submission" date="2024-11" db="EMBL/GenBank/DDBJ databases">
        <title>A near-complete genome assembly of Cinchona calisaya.</title>
        <authorList>
            <person name="Lian D.C."/>
            <person name="Zhao X.W."/>
            <person name="Wei L."/>
        </authorList>
    </citation>
    <scope>NUCLEOTIDE SEQUENCE [LARGE SCALE GENOMIC DNA]</scope>
    <source>
        <tissue evidence="10">Nenye</tissue>
    </source>
</reference>
<feature type="domain" description="AMP-binding enzyme C-terminal" evidence="9">
    <location>
        <begin position="454"/>
        <end position="531"/>
    </location>
</feature>
<dbReference type="InterPro" id="IPR042099">
    <property type="entry name" value="ANL_N_sf"/>
</dbReference>
<dbReference type="Pfam" id="PF13193">
    <property type="entry name" value="AMP-binding_C"/>
    <property type="match status" value="1"/>
</dbReference>
<dbReference type="InterPro" id="IPR000873">
    <property type="entry name" value="AMP-dep_synth/lig_dom"/>
</dbReference>
<evidence type="ECO:0000259" key="8">
    <source>
        <dbReference type="Pfam" id="PF00501"/>
    </source>
</evidence>
<keyword evidence="11" id="KW-1185">Reference proteome</keyword>
<keyword evidence="3" id="KW-0436">Ligase</keyword>
<dbReference type="Proteomes" id="UP001630127">
    <property type="component" value="Unassembled WGS sequence"/>
</dbReference>
<protein>
    <recommendedName>
        <fullName evidence="12">4-coumarate--CoA ligase</fullName>
    </recommendedName>
</protein>
<dbReference type="InterPro" id="IPR045851">
    <property type="entry name" value="AMP-bd_C_sf"/>
</dbReference>
<feature type="transmembrane region" description="Helical" evidence="7">
    <location>
        <begin position="85"/>
        <end position="110"/>
    </location>
</feature>
<dbReference type="GO" id="GO:0106286">
    <property type="term" value="F:(E)-caffeate-CoA ligase activity"/>
    <property type="evidence" value="ECO:0007669"/>
    <property type="project" value="UniProtKB-ARBA"/>
</dbReference>
<evidence type="ECO:0000256" key="2">
    <source>
        <dbReference type="ARBA" id="ARBA00006432"/>
    </source>
</evidence>
<dbReference type="AlphaFoldDB" id="A0ABD3AYB5"/>
<name>A0ABD3AYB5_9GENT</name>
<dbReference type="InterPro" id="IPR020845">
    <property type="entry name" value="AMP-binding_CS"/>
</dbReference>
<gene>
    <name evidence="10" type="ORF">ACH5RR_004698</name>
</gene>
<dbReference type="PANTHER" id="PTHR24096">
    <property type="entry name" value="LONG-CHAIN-FATTY-ACID--COA LIGASE"/>
    <property type="match status" value="1"/>
</dbReference>
<comment type="similarity">
    <text evidence="2">Belongs to the ATP-dependent AMP-binding enzyme family.</text>
</comment>
<dbReference type="Gene3D" id="3.30.300.30">
    <property type="match status" value="1"/>
</dbReference>
<keyword evidence="7" id="KW-0812">Transmembrane</keyword>
<dbReference type="PROSITE" id="PS00455">
    <property type="entry name" value="AMP_BINDING"/>
    <property type="match status" value="1"/>
</dbReference>
<keyword evidence="4" id="KW-0547">Nucleotide-binding</keyword>
<dbReference type="SUPFAM" id="SSF56801">
    <property type="entry name" value="Acetyl-CoA synthetase-like"/>
    <property type="match status" value="1"/>
</dbReference>
<dbReference type="InterPro" id="IPR025110">
    <property type="entry name" value="AMP-bd_C"/>
</dbReference>
<comment type="pathway">
    <text evidence="1">Phytoalexin biosynthesis; 3,4',5-trihydroxystilbene biosynthesis; 3,4',5-trihydroxystilbene from trans-4-coumarate: step 1/2.</text>
</comment>
<dbReference type="GO" id="GO:0050563">
    <property type="term" value="F:trans-feruloyl-CoA synthase activity"/>
    <property type="evidence" value="ECO:0007669"/>
    <property type="project" value="UniProtKB-ARBA"/>
</dbReference>
<evidence type="ECO:0000259" key="9">
    <source>
        <dbReference type="Pfam" id="PF13193"/>
    </source>
</evidence>